<dbReference type="PANTHER" id="PTHR42812">
    <property type="entry name" value="BETA-XYLOSIDASE"/>
    <property type="match status" value="1"/>
</dbReference>
<sequence>MSMIENPILRGFYPDPSILRVKDNYYIATSTFEWFPGVRIYHSKDLKHWQFINSPLTRVSQLDMDGNVNSGGVWAPCLSYCNGLYYLIYTDVKSWHGAYKDTHNYLVTAEEITGPWSDPVYLNSSGFDPSLFHDTDGRKWLTNVVWDYRPENHSFGGILLQEYSEKEQKLVGGVKNIFKGTDIKLTEAPHIYKVNGYYYLLTAEGGTEYEHAATLARSKNIDGPYEVDDQYPLLTSAGRDDLPLQKAGHGSLVETQEGEWYLAHLCGRPLKDKYCTLGRETALQRCEWTNDGWLRLSHGGNAPSLHVKGLDVPEQPFEALPEKDNFDKPELRSEWNSLRIPAEPSWLSLTERPGYLRLKGMESLSSLHRQSLIARRQQAFHVEAETSVDFHPETFQQMAGLIFYYDTVDHVYLNITEREGLGKCIGIIQTKHGEYYELLERYIEIPEEPEVRLKAVVENEWLQLYYTLAQNEEKWKKIGNQIDVRHMSDDSAPHVRFTGTFIGMCCQDLSGGKIPADFDYFIYKEQTD</sequence>
<feature type="domain" description="Beta-xylosidase C-terminal Concanavalin A-like" evidence="7">
    <location>
        <begin position="323"/>
        <end position="524"/>
    </location>
</feature>
<dbReference type="CDD" id="cd09000">
    <property type="entry name" value="GH43_SXA-like"/>
    <property type="match status" value="1"/>
</dbReference>
<gene>
    <name evidence="8" type="ORF">HNR44_003319</name>
</gene>
<evidence type="ECO:0000256" key="3">
    <source>
        <dbReference type="ARBA" id="ARBA00023295"/>
    </source>
</evidence>
<dbReference type="GO" id="GO:0005975">
    <property type="term" value="P:carbohydrate metabolic process"/>
    <property type="evidence" value="ECO:0007669"/>
    <property type="project" value="InterPro"/>
</dbReference>
<organism evidence="8 9">
    <name type="scientific">Geomicrobium halophilum</name>
    <dbReference type="NCBI Taxonomy" id="549000"/>
    <lineage>
        <taxon>Bacteria</taxon>
        <taxon>Bacillati</taxon>
        <taxon>Bacillota</taxon>
        <taxon>Bacilli</taxon>
        <taxon>Bacillales</taxon>
        <taxon>Geomicrobium</taxon>
    </lineage>
</organism>
<dbReference type="InterPro" id="IPR023296">
    <property type="entry name" value="Glyco_hydro_beta-prop_sf"/>
</dbReference>
<evidence type="ECO:0000256" key="1">
    <source>
        <dbReference type="ARBA" id="ARBA00009865"/>
    </source>
</evidence>
<dbReference type="Gene3D" id="2.115.10.20">
    <property type="entry name" value="Glycosyl hydrolase domain, family 43"/>
    <property type="match status" value="1"/>
</dbReference>
<evidence type="ECO:0000313" key="8">
    <source>
        <dbReference type="EMBL" id="MBB6451312.1"/>
    </source>
</evidence>
<dbReference type="PANTHER" id="PTHR42812:SF12">
    <property type="entry name" value="BETA-XYLOSIDASE-RELATED"/>
    <property type="match status" value="1"/>
</dbReference>
<keyword evidence="3 6" id="KW-0326">Glycosidase</keyword>
<dbReference type="InterPro" id="IPR041542">
    <property type="entry name" value="GH43_C2"/>
</dbReference>
<protein>
    <submittedName>
        <fullName evidence="8">Xylan 1,4-beta-xylosidase</fullName>
        <ecNumber evidence="8">3.2.1.37</ecNumber>
    </submittedName>
</protein>
<proteinExistence type="inferred from homology"/>
<dbReference type="EC" id="3.2.1.37" evidence="8"/>
<evidence type="ECO:0000259" key="7">
    <source>
        <dbReference type="Pfam" id="PF17851"/>
    </source>
</evidence>
<evidence type="ECO:0000256" key="6">
    <source>
        <dbReference type="RuleBase" id="RU361187"/>
    </source>
</evidence>
<dbReference type="Gene3D" id="2.60.120.200">
    <property type="match status" value="1"/>
</dbReference>
<dbReference type="GO" id="GO:0009044">
    <property type="term" value="F:xylan 1,4-beta-xylosidase activity"/>
    <property type="evidence" value="ECO:0007669"/>
    <property type="project" value="UniProtKB-EC"/>
</dbReference>
<dbReference type="AlphaFoldDB" id="A0A841Q0T5"/>
<evidence type="ECO:0000256" key="4">
    <source>
        <dbReference type="PIRSR" id="PIRSR606710-1"/>
    </source>
</evidence>
<dbReference type="SUPFAM" id="SSF49899">
    <property type="entry name" value="Concanavalin A-like lectins/glucanases"/>
    <property type="match status" value="1"/>
</dbReference>
<dbReference type="InterPro" id="IPR013320">
    <property type="entry name" value="ConA-like_dom_sf"/>
</dbReference>
<dbReference type="SUPFAM" id="SSF75005">
    <property type="entry name" value="Arabinanase/levansucrase/invertase"/>
    <property type="match status" value="1"/>
</dbReference>
<evidence type="ECO:0000256" key="5">
    <source>
        <dbReference type="PIRSR" id="PIRSR606710-2"/>
    </source>
</evidence>
<dbReference type="Pfam" id="PF04616">
    <property type="entry name" value="Glyco_hydro_43"/>
    <property type="match status" value="1"/>
</dbReference>
<keyword evidence="9" id="KW-1185">Reference proteome</keyword>
<feature type="active site" description="Proton acceptor" evidence="4">
    <location>
        <position position="15"/>
    </location>
</feature>
<reference evidence="8 9" key="1">
    <citation type="submission" date="2020-08" db="EMBL/GenBank/DDBJ databases">
        <title>Genomic Encyclopedia of Type Strains, Phase IV (KMG-IV): sequencing the most valuable type-strain genomes for metagenomic binning, comparative biology and taxonomic classification.</title>
        <authorList>
            <person name="Goeker M."/>
        </authorList>
    </citation>
    <scope>NUCLEOTIDE SEQUENCE [LARGE SCALE GENOMIC DNA]</scope>
    <source>
        <strain evidence="8 9">DSM 21769</strain>
    </source>
</reference>
<feature type="site" description="Important for catalytic activity, responsible for pKa modulation of the active site Glu and correct orientation of both the proton donor and substrate" evidence="5">
    <location>
        <position position="128"/>
    </location>
</feature>
<dbReference type="Proteomes" id="UP000568839">
    <property type="component" value="Unassembled WGS sequence"/>
</dbReference>
<evidence type="ECO:0000256" key="2">
    <source>
        <dbReference type="ARBA" id="ARBA00022801"/>
    </source>
</evidence>
<accession>A0A841Q0T5</accession>
<comment type="caution">
    <text evidence="8">The sequence shown here is derived from an EMBL/GenBank/DDBJ whole genome shotgun (WGS) entry which is preliminary data.</text>
</comment>
<comment type="similarity">
    <text evidence="1 6">Belongs to the glycosyl hydrolase 43 family.</text>
</comment>
<name>A0A841Q0T5_9BACL</name>
<dbReference type="Pfam" id="PF17851">
    <property type="entry name" value="GH43_C2"/>
    <property type="match status" value="1"/>
</dbReference>
<evidence type="ECO:0000313" key="9">
    <source>
        <dbReference type="Proteomes" id="UP000568839"/>
    </source>
</evidence>
<keyword evidence="2 6" id="KW-0378">Hydrolase</keyword>
<dbReference type="EMBL" id="JACHHJ010000006">
    <property type="protein sequence ID" value="MBB6451312.1"/>
    <property type="molecule type" value="Genomic_DNA"/>
</dbReference>
<feature type="active site" description="Proton donor" evidence="4">
    <location>
        <position position="187"/>
    </location>
</feature>
<dbReference type="RefSeq" id="WP_184405395.1">
    <property type="nucleotide sequence ID" value="NZ_JACHHJ010000006.1"/>
</dbReference>
<dbReference type="InterPro" id="IPR051795">
    <property type="entry name" value="Glycosyl_Hydrlase_43"/>
</dbReference>
<dbReference type="InterPro" id="IPR006710">
    <property type="entry name" value="Glyco_hydro_43"/>
</dbReference>